<organism evidence="3 4">
    <name type="scientific">Candidatus Chisholmbacteria bacterium RIFCSPHIGHO2_01_FULL_48_12</name>
    <dbReference type="NCBI Taxonomy" id="1797589"/>
    <lineage>
        <taxon>Bacteria</taxon>
        <taxon>Candidatus Chisholmiibacteriota</taxon>
    </lineage>
</organism>
<evidence type="ECO:0000259" key="2">
    <source>
        <dbReference type="Pfam" id="PF08484"/>
    </source>
</evidence>
<dbReference type="Gene3D" id="6.20.50.110">
    <property type="entry name" value="Methyltransferase, zinc-binding domain"/>
    <property type="match status" value="1"/>
</dbReference>
<feature type="domain" description="Methyltransferase putative zinc binding" evidence="1">
    <location>
        <begin position="10"/>
        <end position="68"/>
    </location>
</feature>
<dbReference type="Gene3D" id="6.10.250.3100">
    <property type="match status" value="1"/>
</dbReference>
<dbReference type="Pfam" id="PF13489">
    <property type="entry name" value="Methyltransf_23"/>
    <property type="match status" value="1"/>
</dbReference>
<evidence type="ECO:0008006" key="5">
    <source>
        <dbReference type="Google" id="ProtNLM"/>
    </source>
</evidence>
<dbReference type="InterPro" id="IPR038576">
    <property type="entry name" value="Methyltransf_Zn-bd_dom_put_sf"/>
</dbReference>
<dbReference type="Proteomes" id="UP000177324">
    <property type="component" value="Unassembled WGS sequence"/>
</dbReference>
<dbReference type="PANTHER" id="PTHR43861">
    <property type="entry name" value="TRANS-ACONITATE 2-METHYLTRANSFERASE-RELATED"/>
    <property type="match status" value="1"/>
</dbReference>
<evidence type="ECO:0000259" key="1">
    <source>
        <dbReference type="Pfam" id="PF08421"/>
    </source>
</evidence>
<dbReference type="Pfam" id="PF08484">
    <property type="entry name" value="Methyltransf_14"/>
    <property type="match status" value="1"/>
</dbReference>
<dbReference type="STRING" id="1797589.A2784_04165"/>
<dbReference type="EMBL" id="MHCH01000036">
    <property type="protein sequence ID" value="OGY17004.1"/>
    <property type="molecule type" value="Genomic_DNA"/>
</dbReference>
<gene>
    <name evidence="3" type="ORF">A2784_04165</name>
</gene>
<comment type="caution">
    <text evidence="3">The sequence shown here is derived from an EMBL/GenBank/DDBJ whole genome shotgun (WGS) entry which is preliminary data.</text>
</comment>
<dbReference type="Gene3D" id="3.40.50.720">
    <property type="entry name" value="NAD(P)-binding Rossmann-like Domain"/>
    <property type="match status" value="1"/>
</dbReference>
<dbReference type="CDD" id="cd02440">
    <property type="entry name" value="AdoMet_MTases"/>
    <property type="match status" value="1"/>
</dbReference>
<evidence type="ECO:0000313" key="4">
    <source>
        <dbReference type="Proteomes" id="UP000177324"/>
    </source>
</evidence>
<dbReference type="Pfam" id="PF08421">
    <property type="entry name" value="Methyltransf_13"/>
    <property type="match status" value="1"/>
</dbReference>
<dbReference type="InterPro" id="IPR013691">
    <property type="entry name" value="MeTrfase_14"/>
</dbReference>
<reference evidence="3 4" key="1">
    <citation type="journal article" date="2016" name="Nat. Commun.">
        <title>Thousands of microbial genomes shed light on interconnected biogeochemical processes in an aquifer system.</title>
        <authorList>
            <person name="Anantharaman K."/>
            <person name="Brown C.T."/>
            <person name="Hug L.A."/>
            <person name="Sharon I."/>
            <person name="Castelle C.J."/>
            <person name="Probst A.J."/>
            <person name="Thomas B.C."/>
            <person name="Singh A."/>
            <person name="Wilkins M.J."/>
            <person name="Karaoz U."/>
            <person name="Brodie E.L."/>
            <person name="Williams K.H."/>
            <person name="Hubbard S.S."/>
            <person name="Banfield J.F."/>
        </authorList>
    </citation>
    <scope>NUCLEOTIDE SEQUENCE [LARGE SCALE GENOMIC DNA]</scope>
</reference>
<evidence type="ECO:0000313" key="3">
    <source>
        <dbReference type="EMBL" id="OGY17004.1"/>
    </source>
</evidence>
<dbReference type="AlphaFoldDB" id="A0A1G1VNR9"/>
<dbReference type="PANTHER" id="PTHR43861:SF5">
    <property type="entry name" value="BLL5978 PROTEIN"/>
    <property type="match status" value="1"/>
</dbReference>
<accession>A0A1G1VNR9</accession>
<feature type="domain" description="C-methyltransferase" evidence="2">
    <location>
        <begin position="248"/>
        <end position="402"/>
    </location>
</feature>
<protein>
    <recommendedName>
        <fullName evidence="5">Methyltransferase</fullName>
    </recommendedName>
</protein>
<proteinExistence type="predicted"/>
<dbReference type="Gene3D" id="3.40.50.150">
    <property type="entry name" value="Vaccinia Virus protein VP39"/>
    <property type="match status" value="1"/>
</dbReference>
<dbReference type="InterPro" id="IPR029063">
    <property type="entry name" value="SAM-dependent_MTases_sf"/>
</dbReference>
<name>A0A1G1VNR9_9BACT</name>
<dbReference type="InterPro" id="IPR013630">
    <property type="entry name" value="Methyltransf_Zn-bd_dom_put"/>
</dbReference>
<dbReference type="SUPFAM" id="SSF53335">
    <property type="entry name" value="S-adenosyl-L-methionine-dependent methyltransferases"/>
    <property type="match status" value="1"/>
</dbReference>
<sequence>MKLVRRRTDCRACGKRNLVQILDLGKTPPANAFLKKPQKQALYPLQVNWCKNCNMVQLAHVVDPKLLFENYVYASSTSPVFVRHFKDLAKKITKQLRLKRNSLIVDIGSNDGILLKPFQRRGMQVLGIEPARNIAKRANKDGIPTVADFFSVKLAKKVVAKFGQTDLVTATNVFAHIDDLDGIVEGVKLLLKPRGVFLVEVAYLGDLVSKNLFDIVYHEHLCYWAVRPMKILAERLGMRVFDVEHVLTHGGSIRMMMKFKRAKRPVTNSVGNFVFREKRLGLNKLTPYRALARRIEKNKMALNKLLTKLKQQGKTIIGFGAPAKATTLLNYFGIGKKTLDFIVDDSPYKQGLLTPGKHISVLATKAMYEIKPDYVLILAWNFADSIIKAHKDFGGRFIIPVPKLEVV</sequence>